<dbReference type="Proteomes" id="UP000236333">
    <property type="component" value="Unassembled WGS sequence"/>
</dbReference>
<dbReference type="OrthoDB" id="272303at2759"/>
<evidence type="ECO:0000313" key="15">
    <source>
        <dbReference type="Proteomes" id="UP000236333"/>
    </source>
</evidence>
<keyword evidence="3" id="KW-1003">Cell membrane</keyword>
<protein>
    <submittedName>
        <fullName evidence="14">Protein HAPLESS 2</fullName>
    </submittedName>
</protein>
<feature type="non-terminal residue" evidence="14">
    <location>
        <position position="643"/>
    </location>
</feature>
<dbReference type="InterPro" id="IPR018928">
    <property type="entry name" value="HAP2/GCS1_dom"/>
</dbReference>
<comment type="subcellular location">
    <subcellularLocation>
        <location evidence="1">Cell membrane</location>
        <topology evidence="1">Single-pass type I membrane protein</topology>
    </subcellularLocation>
</comment>
<evidence type="ECO:0000313" key="14">
    <source>
        <dbReference type="EMBL" id="PNH12225.1"/>
    </source>
</evidence>
<feature type="transmembrane region" description="Helical" evidence="12">
    <location>
        <begin position="597"/>
        <end position="621"/>
    </location>
</feature>
<evidence type="ECO:0000256" key="3">
    <source>
        <dbReference type="ARBA" id="ARBA00022475"/>
    </source>
</evidence>
<dbReference type="AlphaFoldDB" id="A0A2J8AI85"/>
<dbReference type="GO" id="GO:0008289">
    <property type="term" value="F:lipid binding"/>
    <property type="evidence" value="ECO:0007669"/>
    <property type="project" value="UniProtKB-KW"/>
</dbReference>
<evidence type="ECO:0000256" key="6">
    <source>
        <dbReference type="ARBA" id="ARBA00022989"/>
    </source>
</evidence>
<keyword evidence="7" id="KW-0446">Lipid-binding</keyword>
<evidence type="ECO:0000256" key="8">
    <source>
        <dbReference type="ARBA" id="ARBA00023136"/>
    </source>
</evidence>
<keyword evidence="9" id="KW-1015">Disulfide bond</keyword>
<keyword evidence="10" id="KW-0278">Fertilization</keyword>
<feature type="domain" description="Generative cell specific-1/HAP2" evidence="13">
    <location>
        <begin position="9"/>
        <end position="326"/>
    </location>
</feature>
<proteinExistence type="inferred from homology"/>
<dbReference type="PANTHER" id="PTHR31764:SF0">
    <property type="entry name" value="GENERATIVE CELL SPECIFIC-1_HAP2 DOMAIN-CONTAINING PROTEIN"/>
    <property type="match status" value="1"/>
</dbReference>
<name>A0A2J8AI85_9CHLO</name>
<feature type="region of interest" description="Disordered" evidence="11">
    <location>
        <begin position="622"/>
        <end position="643"/>
    </location>
</feature>
<evidence type="ECO:0000256" key="5">
    <source>
        <dbReference type="ARBA" id="ARBA00022729"/>
    </source>
</evidence>
<dbReference type="GO" id="GO:0005886">
    <property type="term" value="C:plasma membrane"/>
    <property type="evidence" value="ECO:0007669"/>
    <property type="project" value="UniProtKB-SubCell"/>
</dbReference>
<evidence type="ECO:0000256" key="9">
    <source>
        <dbReference type="ARBA" id="ARBA00023157"/>
    </source>
</evidence>
<evidence type="ECO:0000256" key="1">
    <source>
        <dbReference type="ARBA" id="ARBA00004251"/>
    </source>
</evidence>
<organism evidence="14 15">
    <name type="scientific">Tetrabaena socialis</name>
    <dbReference type="NCBI Taxonomy" id="47790"/>
    <lineage>
        <taxon>Eukaryota</taxon>
        <taxon>Viridiplantae</taxon>
        <taxon>Chlorophyta</taxon>
        <taxon>core chlorophytes</taxon>
        <taxon>Chlorophyceae</taxon>
        <taxon>CS clade</taxon>
        <taxon>Chlamydomonadales</taxon>
        <taxon>Tetrabaenaceae</taxon>
        <taxon>Tetrabaena</taxon>
    </lineage>
</organism>
<dbReference type="Pfam" id="PF10699">
    <property type="entry name" value="HAP2-GCS1"/>
    <property type="match status" value="2"/>
</dbReference>
<keyword evidence="4 12" id="KW-0812">Transmembrane</keyword>
<dbReference type="GO" id="GO:0007338">
    <property type="term" value="P:single fertilization"/>
    <property type="evidence" value="ECO:0007669"/>
    <property type="project" value="UniProtKB-KW"/>
</dbReference>
<keyword evidence="5" id="KW-0732">Signal</keyword>
<dbReference type="InterPro" id="IPR040326">
    <property type="entry name" value="HAP2/GCS1"/>
</dbReference>
<comment type="caution">
    <text evidence="14">The sequence shown here is derived from an EMBL/GenBank/DDBJ whole genome shotgun (WGS) entry which is preliminary data.</text>
</comment>
<keyword evidence="15" id="KW-1185">Reference proteome</keyword>
<reference evidence="14 15" key="1">
    <citation type="journal article" date="2017" name="Mol. Biol. Evol.">
        <title>The 4-celled Tetrabaena socialis nuclear genome reveals the essential components for genetic control of cell number at the origin of multicellularity in the volvocine lineage.</title>
        <authorList>
            <person name="Featherston J."/>
            <person name="Arakaki Y."/>
            <person name="Hanschen E.R."/>
            <person name="Ferris P.J."/>
            <person name="Michod R.E."/>
            <person name="Olson B.J.S.C."/>
            <person name="Nozaki H."/>
            <person name="Durand P.M."/>
        </authorList>
    </citation>
    <scope>NUCLEOTIDE SEQUENCE [LARGE SCALE GENOMIC DNA]</scope>
    <source>
        <strain evidence="14 15">NIES-571</strain>
    </source>
</reference>
<evidence type="ECO:0000259" key="13">
    <source>
        <dbReference type="Pfam" id="PF10699"/>
    </source>
</evidence>
<dbReference type="PANTHER" id="PTHR31764">
    <property type="entry name" value="PROTEIN HAPLESS 2"/>
    <property type="match status" value="1"/>
</dbReference>
<evidence type="ECO:0000256" key="11">
    <source>
        <dbReference type="SAM" id="MobiDB-lite"/>
    </source>
</evidence>
<evidence type="ECO:0000256" key="12">
    <source>
        <dbReference type="SAM" id="Phobius"/>
    </source>
</evidence>
<evidence type="ECO:0000256" key="2">
    <source>
        <dbReference type="ARBA" id="ARBA00010929"/>
    </source>
</evidence>
<keyword evidence="6 12" id="KW-1133">Transmembrane helix</keyword>
<feature type="domain" description="Generative cell specific-1/HAP2" evidence="13">
    <location>
        <begin position="330"/>
        <end position="565"/>
    </location>
</feature>
<accession>A0A2J8AI85</accession>
<comment type="similarity">
    <text evidence="2">Belongs to the HAP2/GCS1 family.</text>
</comment>
<feature type="region of interest" description="Disordered" evidence="11">
    <location>
        <begin position="108"/>
        <end position="127"/>
    </location>
</feature>
<keyword evidence="8 12" id="KW-0472">Membrane</keyword>
<sequence>MTKQCVQELACANKMVLTLTVANGQNLQTEQLDPDGQCPCSCNVAVDPSCACRDLGSPLRVSLTKSPLWASYPLQYLQSYNWKPYEVILRPSNKQCKVREPAWAPNPAARAAESLEPHTTAPGKRIGWASSDPFPCMDGDLEEKPTCGWFSQADNPRVLDSQGFCCDCDASMIWDDTFGTSKERTRANLDCDFFSDPLDILIGRKPVSAHCLQFNPSWYSGYELGSASLQFELNVRVEVPTSGSSSSQVEELVLSPSLPLATSSGRQVSVRLVGDLAMYTQLPAISNQVLMIPQPQQTSAASIDDILAANRTAWMLMEKNMISADGACPTCLTKQLQDLWDADVLRIRDGRVPLYMITRFTGGSDTTLRSFSGGPLSFALPVSSQSQSVVTLSVAADSVRLVTNRSPGNISGARVCRFAETSCGGFEASASRGYILVNLTNTGRLPADYTLTVGNCSVNIRPIEARAVALGAGVTAAVTPPLELYVEDARAVAERSCWVTLYDSVGGVTASFKLLFYTNATRFDDRPTGGYNGTGDGAGTLRNGTDCSQVCSNPVDVFCFVIRRCWSKLGRILGVLGGVLLGRHSSSAGLHRCCTPVAAAVTVVVVVAVAVAAGSLVVVAAQRQPPPPPEQPAREGGAAPGPQ</sequence>
<gene>
    <name evidence="14" type="ORF">TSOC_000858</name>
</gene>
<evidence type="ECO:0000256" key="4">
    <source>
        <dbReference type="ARBA" id="ARBA00022692"/>
    </source>
</evidence>
<evidence type="ECO:0000256" key="7">
    <source>
        <dbReference type="ARBA" id="ARBA00023121"/>
    </source>
</evidence>
<dbReference type="EMBL" id="PGGS01000012">
    <property type="protein sequence ID" value="PNH12225.1"/>
    <property type="molecule type" value="Genomic_DNA"/>
</dbReference>
<evidence type="ECO:0000256" key="10">
    <source>
        <dbReference type="ARBA" id="ARBA00023279"/>
    </source>
</evidence>